<dbReference type="KEGG" id="fsm:CCS41_13345"/>
<evidence type="ECO:0000313" key="2">
    <source>
        <dbReference type="Proteomes" id="UP000261875"/>
    </source>
</evidence>
<accession>A0A2U8IAJ6</accession>
<protein>
    <submittedName>
        <fullName evidence="1">Uncharacterized protein</fullName>
    </submittedName>
</protein>
<dbReference type="Proteomes" id="UP000261875">
    <property type="component" value="Chromosome"/>
</dbReference>
<evidence type="ECO:0000313" key="1">
    <source>
        <dbReference type="EMBL" id="AWK15234.1"/>
    </source>
</evidence>
<dbReference type="AlphaFoldDB" id="A0A2U8IAJ6"/>
<keyword evidence="2" id="KW-1185">Reference proteome</keyword>
<proteinExistence type="predicted"/>
<name>A0A2U8IAJ6_9GAMM</name>
<reference evidence="1 2" key="1">
    <citation type="submission" date="2017-05" db="EMBL/GenBank/DDBJ databases">
        <title>Genome sequence of Candidatus Fukatsuia symbiotica and Candidatus Hamiltonella defensa from Acyrthosiphon pisum strain 5D.</title>
        <authorList>
            <person name="Patel V.A."/>
            <person name="Chevignon G."/>
            <person name="Russell J.A."/>
            <person name="Oliver K.M."/>
        </authorList>
    </citation>
    <scope>NUCLEOTIDE SEQUENCE [LARGE SCALE GENOMIC DNA]</scope>
    <source>
        <strain evidence="1 2">5D</strain>
    </source>
</reference>
<dbReference type="EMBL" id="CP021659">
    <property type="protein sequence ID" value="AWK15234.1"/>
    <property type="molecule type" value="Genomic_DNA"/>
</dbReference>
<gene>
    <name evidence="1" type="ORF">CCS41_13345</name>
</gene>
<organism evidence="1 2">
    <name type="scientific">Candidatus Fukatsuia symbiotica</name>
    <dbReference type="NCBI Taxonomy" id="1878942"/>
    <lineage>
        <taxon>Bacteria</taxon>
        <taxon>Pseudomonadati</taxon>
        <taxon>Pseudomonadota</taxon>
        <taxon>Gammaproteobacteria</taxon>
        <taxon>Enterobacterales</taxon>
        <taxon>Yersiniaceae</taxon>
        <taxon>Candidatus Fukatsuia</taxon>
    </lineage>
</organism>
<sequence>MPPKNPVVQNPVYLITKRKQFTRAIKRYHVLIILLYTDNLSYREKWDRFKKFSVKKQKYTIKKSRAGFIHHYQEVKKNNSLPAKCSKRRIF</sequence>